<keyword evidence="2" id="KW-1185">Reference proteome</keyword>
<dbReference type="EMBL" id="ML120373">
    <property type="protein sequence ID" value="RPB01448.1"/>
    <property type="molecule type" value="Genomic_DNA"/>
</dbReference>
<evidence type="ECO:0000313" key="2">
    <source>
        <dbReference type="Proteomes" id="UP000276215"/>
    </source>
</evidence>
<gene>
    <name evidence="1" type="ORF">L873DRAFT_1889791</name>
</gene>
<proteinExistence type="predicted"/>
<protein>
    <submittedName>
        <fullName evidence="1">Uncharacterized protein</fullName>
    </submittedName>
</protein>
<dbReference type="AlphaFoldDB" id="A0A3N4JW75"/>
<reference evidence="1 2" key="1">
    <citation type="journal article" date="2018" name="Nat. Ecol. Evol.">
        <title>Pezizomycetes genomes reveal the molecular basis of ectomycorrhizal truffle lifestyle.</title>
        <authorList>
            <person name="Murat C."/>
            <person name="Payen T."/>
            <person name="Noel B."/>
            <person name="Kuo A."/>
            <person name="Morin E."/>
            <person name="Chen J."/>
            <person name="Kohler A."/>
            <person name="Krizsan K."/>
            <person name="Balestrini R."/>
            <person name="Da Silva C."/>
            <person name="Montanini B."/>
            <person name="Hainaut M."/>
            <person name="Levati E."/>
            <person name="Barry K.W."/>
            <person name="Belfiori B."/>
            <person name="Cichocki N."/>
            <person name="Clum A."/>
            <person name="Dockter R.B."/>
            <person name="Fauchery L."/>
            <person name="Guy J."/>
            <person name="Iotti M."/>
            <person name="Le Tacon F."/>
            <person name="Lindquist E.A."/>
            <person name="Lipzen A."/>
            <person name="Malagnac F."/>
            <person name="Mello A."/>
            <person name="Molinier V."/>
            <person name="Miyauchi S."/>
            <person name="Poulain J."/>
            <person name="Riccioni C."/>
            <person name="Rubini A."/>
            <person name="Sitrit Y."/>
            <person name="Splivallo R."/>
            <person name="Traeger S."/>
            <person name="Wang M."/>
            <person name="Zifcakova L."/>
            <person name="Wipf D."/>
            <person name="Zambonelli A."/>
            <person name="Paolocci F."/>
            <person name="Nowrousian M."/>
            <person name="Ottonello S."/>
            <person name="Baldrian P."/>
            <person name="Spatafora J.W."/>
            <person name="Henrissat B."/>
            <person name="Nagy L.G."/>
            <person name="Aury J.M."/>
            <person name="Wincker P."/>
            <person name="Grigoriev I.V."/>
            <person name="Bonfante P."/>
            <person name="Martin F.M."/>
        </authorList>
    </citation>
    <scope>NUCLEOTIDE SEQUENCE [LARGE SCALE GENOMIC DNA]</scope>
    <source>
        <strain evidence="1 2">120613-1</strain>
    </source>
</reference>
<evidence type="ECO:0000313" key="1">
    <source>
        <dbReference type="EMBL" id="RPB01448.1"/>
    </source>
</evidence>
<name>A0A3N4JW75_9PEZI</name>
<organism evidence="1 2">
    <name type="scientific">Choiromyces venosus 120613-1</name>
    <dbReference type="NCBI Taxonomy" id="1336337"/>
    <lineage>
        <taxon>Eukaryota</taxon>
        <taxon>Fungi</taxon>
        <taxon>Dikarya</taxon>
        <taxon>Ascomycota</taxon>
        <taxon>Pezizomycotina</taxon>
        <taxon>Pezizomycetes</taxon>
        <taxon>Pezizales</taxon>
        <taxon>Tuberaceae</taxon>
        <taxon>Choiromyces</taxon>
    </lineage>
</organism>
<sequence length="163" mass="18292">MFSSDKPMNGFRSTKVEACCRLSSSICGTCTCCPGSNGTLYEHNKTVPKAANPTKNSYGTASFPVLTFYLYTSYHYPSPGSSTTLLTAFNLFLDRASPEKPDDYWVTAYPLRDSSDDTVYPFYFLFKNFTYLFLCTSMSYYNYRPPSLKVVEGTLNTVPSTKT</sequence>
<accession>A0A3N4JW75</accession>
<dbReference type="Proteomes" id="UP000276215">
    <property type="component" value="Unassembled WGS sequence"/>
</dbReference>